<reference evidence="3" key="1">
    <citation type="journal article" date="2017" name="Appl. Environ. Microbiol.">
        <title>Genomic analysis of Calderihabitans maritimus KKC1, a thermophilic hydrogenogenic carboxydotrophic bacterium isolated from marine sediment.</title>
        <authorList>
            <person name="Omae K."/>
            <person name="Yoneda Y."/>
            <person name="Fukuyama Y."/>
            <person name="Yoshida T."/>
            <person name="Sako Y."/>
        </authorList>
    </citation>
    <scope>NUCLEOTIDE SEQUENCE [LARGE SCALE GENOMIC DNA]</scope>
    <source>
        <strain evidence="3">KKC1</strain>
    </source>
</reference>
<evidence type="ECO:0000256" key="1">
    <source>
        <dbReference type="SAM" id="MobiDB-lite"/>
    </source>
</evidence>
<feature type="compositionally biased region" description="Basic and acidic residues" evidence="1">
    <location>
        <begin position="193"/>
        <end position="212"/>
    </location>
</feature>
<comment type="caution">
    <text evidence="2">The sequence shown here is derived from an EMBL/GenBank/DDBJ whole genome shotgun (WGS) entry which is preliminary data.</text>
</comment>
<proteinExistence type="predicted"/>
<sequence length="228" mass="26102">MNKLIGTIFFLQLLLIFFGWGMYANANVDSPVWVEEKTGLQVNQTTPEGTVVAFYELLGREAYDGAHRLLTPASREAIDVDFLRKTTRKTRMEGAELAKVFPAMVKDDLALVGHIRLQTFKEESAIVGISVLMKNGSKWEMVRSDELEENQARELLKMALELEDYMLEQPLDGFNEYQKGQIERQIKAMQEMHHQSLEVLEKAERQEERTEQVEQETSAEAQDESAAE</sequence>
<dbReference type="AlphaFoldDB" id="A0A1Z5HR26"/>
<accession>A0A1Z5HR26</accession>
<evidence type="ECO:0000313" key="2">
    <source>
        <dbReference type="EMBL" id="GAW91827.1"/>
    </source>
</evidence>
<keyword evidence="3" id="KW-1185">Reference proteome</keyword>
<dbReference type="EMBL" id="BDGJ01000035">
    <property type="protein sequence ID" value="GAW91827.1"/>
    <property type="molecule type" value="Genomic_DNA"/>
</dbReference>
<organism evidence="2 3">
    <name type="scientific">Calderihabitans maritimus</name>
    <dbReference type="NCBI Taxonomy" id="1246530"/>
    <lineage>
        <taxon>Bacteria</taxon>
        <taxon>Bacillati</taxon>
        <taxon>Bacillota</taxon>
        <taxon>Clostridia</taxon>
        <taxon>Neomoorellales</taxon>
        <taxon>Calderihabitantaceae</taxon>
        <taxon>Calderihabitans</taxon>
    </lineage>
</organism>
<gene>
    <name evidence="2" type="ORF">KKC1_09870</name>
</gene>
<name>A0A1Z5HR26_9FIRM</name>
<protein>
    <submittedName>
        <fullName evidence="2">Uncharacterized protein</fullName>
    </submittedName>
</protein>
<evidence type="ECO:0000313" key="3">
    <source>
        <dbReference type="Proteomes" id="UP000197032"/>
    </source>
</evidence>
<dbReference type="RefSeq" id="WP_088553302.1">
    <property type="nucleotide sequence ID" value="NZ_BDGJ01000035.1"/>
</dbReference>
<feature type="region of interest" description="Disordered" evidence="1">
    <location>
        <begin position="193"/>
        <end position="228"/>
    </location>
</feature>
<dbReference type="Proteomes" id="UP000197032">
    <property type="component" value="Unassembled WGS sequence"/>
</dbReference>